<feature type="non-terminal residue" evidence="1">
    <location>
        <position position="210"/>
    </location>
</feature>
<dbReference type="EMBL" id="KN837914">
    <property type="protein sequence ID" value="KIJ22843.1"/>
    <property type="molecule type" value="Genomic_DNA"/>
</dbReference>
<name>A0A0C9T224_SPHS4</name>
<accession>A0A0C9T224</accession>
<evidence type="ECO:0000313" key="1">
    <source>
        <dbReference type="EMBL" id="KIJ22843.1"/>
    </source>
</evidence>
<gene>
    <name evidence="1" type="ORF">M422DRAFT_57048</name>
</gene>
<dbReference type="SUPFAM" id="SSF52047">
    <property type="entry name" value="RNI-like"/>
    <property type="match status" value="1"/>
</dbReference>
<dbReference type="AlphaFoldDB" id="A0A0C9T224"/>
<dbReference type="InterPro" id="IPR032675">
    <property type="entry name" value="LRR_dom_sf"/>
</dbReference>
<sequence>CLYVTNQPVFQPSLLQSRFVPHLKSLGFRCSGEDPFGTLNITDIDSRLRFLKVDASVDLLPIVAQLDSIKSLIVTGVWSTTLRKVLEQLPQLERLSLGRTFITATTDGIKAMEEYIETFLPLQGLTHLGGLFSNMDYQSPLGEDIIRMVSVLPSLRYVEVWNTDVGRSTWLTIRRNSAGEYDGIEVIKDIRNVMTSNWSGFFRGFVKVSE</sequence>
<keyword evidence="2" id="KW-1185">Reference proteome</keyword>
<dbReference type="Proteomes" id="UP000054279">
    <property type="component" value="Unassembled WGS sequence"/>
</dbReference>
<protein>
    <submittedName>
        <fullName evidence="1">Uncharacterized protein</fullName>
    </submittedName>
</protein>
<evidence type="ECO:0000313" key="2">
    <source>
        <dbReference type="Proteomes" id="UP000054279"/>
    </source>
</evidence>
<dbReference type="HOGENOM" id="CLU_1312814_0_0_1"/>
<dbReference type="Gene3D" id="3.80.10.10">
    <property type="entry name" value="Ribonuclease Inhibitor"/>
    <property type="match status" value="1"/>
</dbReference>
<organism evidence="1 2">
    <name type="scientific">Sphaerobolus stellatus (strain SS14)</name>
    <dbReference type="NCBI Taxonomy" id="990650"/>
    <lineage>
        <taxon>Eukaryota</taxon>
        <taxon>Fungi</taxon>
        <taxon>Dikarya</taxon>
        <taxon>Basidiomycota</taxon>
        <taxon>Agaricomycotina</taxon>
        <taxon>Agaricomycetes</taxon>
        <taxon>Phallomycetidae</taxon>
        <taxon>Geastrales</taxon>
        <taxon>Sphaerobolaceae</taxon>
        <taxon>Sphaerobolus</taxon>
    </lineage>
</organism>
<reference evidence="1 2" key="1">
    <citation type="submission" date="2014-06" db="EMBL/GenBank/DDBJ databases">
        <title>Evolutionary Origins and Diversification of the Mycorrhizal Mutualists.</title>
        <authorList>
            <consortium name="DOE Joint Genome Institute"/>
            <consortium name="Mycorrhizal Genomics Consortium"/>
            <person name="Kohler A."/>
            <person name="Kuo A."/>
            <person name="Nagy L.G."/>
            <person name="Floudas D."/>
            <person name="Copeland A."/>
            <person name="Barry K.W."/>
            <person name="Cichocki N."/>
            <person name="Veneault-Fourrey C."/>
            <person name="LaButti K."/>
            <person name="Lindquist E.A."/>
            <person name="Lipzen A."/>
            <person name="Lundell T."/>
            <person name="Morin E."/>
            <person name="Murat C."/>
            <person name="Riley R."/>
            <person name="Ohm R."/>
            <person name="Sun H."/>
            <person name="Tunlid A."/>
            <person name="Henrissat B."/>
            <person name="Grigoriev I.V."/>
            <person name="Hibbett D.S."/>
            <person name="Martin F."/>
        </authorList>
    </citation>
    <scope>NUCLEOTIDE SEQUENCE [LARGE SCALE GENOMIC DNA]</scope>
    <source>
        <strain evidence="1 2">SS14</strain>
    </source>
</reference>
<proteinExistence type="predicted"/>